<evidence type="ECO:0008006" key="4">
    <source>
        <dbReference type="Google" id="ProtNLM"/>
    </source>
</evidence>
<dbReference type="RefSeq" id="WP_111729762.1">
    <property type="nucleotide sequence ID" value="NZ_QHKO01000004.1"/>
</dbReference>
<comment type="caution">
    <text evidence="2">The sequence shown here is derived from an EMBL/GenBank/DDBJ whole genome shotgun (WGS) entry which is preliminary data.</text>
</comment>
<sequence>MRHLTRATAALAATVTLFLTATAAAQQPAEPSPNHASATTTGPDVTISDTNELGFNLGTLDMTLSGGLSSGLYLFLEPGAEFGLIPLGEGMTLGIGATVNMGYCILCPAVTALTPLNVSAWYANPLGRATLHFDALAKAFDLRQLDAYVGLTAGPSFYSFDLSLDNDPARGSFSETTFLIGPLAGARFRISEDNGFFFFAEARILAEFGYSTITLTDSNGTVYTQDDAVGRGGLDWVGGLGLRL</sequence>
<name>A0A328C4E3_9DELT</name>
<dbReference type="OrthoDB" id="5516915at2"/>
<keyword evidence="1" id="KW-0732">Signal</keyword>
<keyword evidence="3" id="KW-1185">Reference proteome</keyword>
<proteinExistence type="predicted"/>
<reference evidence="2 3" key="1">
    <citation type="submission" date="2018-05" db="EMBL/GenBank/DDBJ databases">
        <title>Lujinxingia marina gen. nov. sp. nov., a new facultative anaerobic member of the class Deltaproteobacteria, and proposal of Lujinxingaceae fam. nov.</title>
        <authorList>
            <person name="Li C.-M."/>
        </authorList>
    </citation>
    <scope>NUCLEOTIDE SEQUENCE [LARGE SCALE GENOMIC DNA]</scope>
    <source>
        <strain evidence="2 3">B210</strain>
    </source>
</reference>
<feature type="signal peptide" evidence="1">
    <location>
        <begin position="1"/>
        <end position="25"/>
    </location>
</feature>
<dbReference type="EMBL" id="QHKO01000004">
    <property type="protein sequence ID" value="RAL22191.1"/>
    <property type="molecule type" value="Genomic_DNA"/>
</dbReference>
<accession>A0A328C4E3</accession>
<protein>
    <recommendedName>
        <fullName evidence="4">Outer membrane protein beta-barrel domain-containing protein</fullName>
    </recommendedName>
</protein>
<evidence type="ECO:0000256" key="1">
    <source>
        <dbReference type="SAM" id="SignalP"/>
    </source>
</evidence>
<feature type="chain" id="PRO_5016456188" description="Outer membrane protein beta-barrel domain-containing protein" evidence="1">
    <location>
        <begin position="26"/>
        <end position="244"/>
    </location>
</feature>
<evidence type="ECO:0000313" key="3">
    <source>
        <dbReference type="Proteomes" id="UP000249169"/>
    </source>
</evidence>
<evidence type="ECO:0000313" key="2">
    <source>
        <dbReference type="EMBL" id="RAL22191.1"/>
    </source>
</evidence>
<dbReference type="AlphaFoldDB" id="A0A328C4E3"/>
<dbReference type="Proteomes" id="UP000249169">
    <property type="component" value="Unassembled WGS sequence"/>
</dbReference>
<gene>
    <name evidence="2" type="ORF">DL240_10065</name>
</gene>
<organism evidence="2 3">
    <name type="scientific">Lujinxingia litoralis</name>
    <dbReference type="NCBI Taxonomy" id="2211119"/>
    <lineage>
        <taxon>Bacteria</taxon>
        <taxon>Deltaproteobacteria</taxon>
        <taxon>Bradymonadales</taxon>
        <taxon>Lujinxingiaceae</taxon>
        <taxon>Lujinxingia</taxon>
    </lineage>
</organism>